<gene>
    <name evidence="2" type="ORF">CALMAC_LOCUS18650</name>
</gene>
<accession>A0A653DLT0</accession>
<reference evidence="2 3" key="1">
    <citation type="submission" date="2019-01" db="EMBL/GenBank/DDBJ databases">
        <authorList>
            <person name="Sayadi A."/>
        </authorList>
    </citation>
    <scope>NUCLEOTIDE SEQUENCE [LARGE SCALE GENOMIC DNA]</scope>
</reference>
<organism evidence="2 3">
    <name type="scientific">Callosobruchus maculatus</name>
    <name type="common">Southern cowpea weevil</name>
    <name type="synonym">Pulse bruchid</name>
    <dbReference type="NCBI Taxonomy" id="64391"/>
    <lineage>
        <taxon>Eukaryota</taxon>
        <taxon>Metazoa</taxon>
        <taxon>Ecdysozoa</taxon>
        <taxon>Arthropoda</taxon>
        <taxon>Hexapoda</taxon>
        <taxon>Insecta</taxon>
        <taxon>Pterygota</taxon>
        <taxon>Neoptera</taxon>
        <taxon>Endopterygota</taxon>
        <taxon>Coleoptera</taxon>
        <taxon>Polyphaga</taxon>
        <taxon>Cucujiformia</taxon>
        <taxon>Chrysomeloidea</taxon>
        <taxon>Chrysomelidae</taxon>
        <taxon>Bruchinae</taxon>
        <taxon>Bruchini</taxon>
        <taxon>Callosobruchus</taxon>
    </lineage>
</organism>
<dbReference type="GO" id="GO:0031012">
    <property type="term" value="C:extracellular matrix"/>
    <property type="evidence" value="ECO:0007669"/>
    <property type="project" value="TreeGrafter"/>
</dbReference>
<dbReference type="Gene3D" id="3.60.10.10">
    <property type="entry name" value="Endonuclease/exonuclease/phosphatase"/>
    <property type="match status" value="1"/>
</dbReference>
<dbReference type="Pfam" id="PF00078">
    <property type="entry name" value="RVT_1"/>
    <property type="match status" value="1"/>
</dbReference>
<dbReference type="InterPro" id="IPR043502">
    <property type="entry name" value="DNA/RNA_pol_sf"/>
</dbReference>
<dbReference type="GO" id="GO:0071897">
    <property type="term" value="P:DNA biosynthetic process"/>
    <property type="evidence" value="ECO:0007669"/>
    <property type="project" value="UniProtKB-ARBA"/>
</dbReference>
<dbReference type="GO" id="GO:0007508">
    <property type="term" value="P:larval heart development"/>
    <property type="evidence" value="ECO:0007669"/>
    <property type="project" value="TreeGrafter"/>
</dbReference>
<evidence type="ECO:0000259" key="1">
    <source>
        <dbReference type="PROSITE" id="PS50878"/>
    </source>
</evidence>
<sequence length="934" mass="108022">MHKYNLKVAHINICSLCPKLNEVKYLLQAENISILGVTETWLTDKIPEQLIEIEGYTFFRADRGSRGGGVGVYVLSSLNASILTFDDYVSNPLESIWLMLKVSTVNIALGVLYRPPNPSNFNTCMNMINTFLEEVLPRCDEVIIVGDLNINLLQCSRASETFDDILDTYHMKQIVQNPTRKKSLLDIIAVSNADLVQSEIVHIDLHGVSDHQVIKFELTLEYKKPGYKFKTYRNFKYFDLNHFQMDLESANWYEFYTNDSINAKVEIINNTLLHIFDIHAPLVTRKISKPKAAWLTDVVKMMMKERDVRLRKYKHTREENDWKEYKEMRNLVVDAVRQEKKSYLSHLSKFGDSKTLWGTLQQLNVYNKKSYELPDIFNDPDLINNHFVESVKTLSVDVPNDTLNYYLTRRIPGNPNSFNFHRVTQKIMSDAIKSIKSNSCGSDGINFQMLKLCLPFITPHLIHLFNCCLDKGHFPEHWKTAVVVPLPKVKNPKSLNEIRPISLLPTISKIFEKILASQIKEYLLERDIYPVTQSGYRKAHSSTTAMLKIVDDIIEAYDKGEATALVLLDFTKAFDLVDHKLLCAKLKYLNFSSKSRELISSYLEDRNQYVSLNNKNSEVGIIKKGVPQGSVLGPLLFILYVFDMNGFVEGCKMHQFADDTQIYINFQKDSVRNSQHVLQLAVSNLTKYSQNHGLKLNGLKTKLIIFGPFRHEVSSDFKINIDTEIVCATNLVRNLGFLMDNDLRFRSHVNQIIQRGYNALRNLYRSKHFLDSELKKRLCDSLVLNLTNYGDVVYGPCLDQLSANKIQKLQNSCARFITKFNRREHCTPHINNLKWLKMHNRRAVHLASLVHNIVINKEPKYLFDKLKLRHMCHSVNVRGLSQLSIPYHRTSLYERSFSYNSAKIYNNIPHIIRDKTSSFKNCYKRLLLSQQVLI</sequence>
<dbReference type="AlphaFoldDB" id="A0A653DLT0"/>
<dbReference type="InterPro" id="IPR036691">
    <property type="entry name" value="Endo/exonu/phosph_ase_sf"/>
</dbReference>
<dbReference type="SUPFAM" id="SSF56672">
    <property type="entry name" value="DNA/RNA polymerases"/>
    <property type="match status" value="1"/>
</dbReference>
<dbReference type="PROSITE" id="PS50878">
    <property type="entry name" value="RT_POL"/>
    <property type="match status" value="1"/>
</dbReference>
<keyword evidence="3" id="KW-1185">Reference proteome</keyword>
<dbReference type="CDD" id="cd01650">
    <property type="entry name" value="RT_nLTR_like"/>
    <property type="match status" value="1"/>
</dbReference>
<dbReference type="InterPro" id="IPR000477">
    <property type="entry name" value="RT_dom"/>
</dbReference>
<evidence type="ECO:0000313" key="2">
    <source>
        <dbReference type="EMBL" id="VEN61176.1"/>
    </source>
</evidence>
<dbReference type="PANTHER" id="PTHR33395">
    <property type="entry name" value="TRANSCRIPTASE, PUTATIVE-RELATED-RELATED"/>
    <property type="match status" value="1"/>
</dbReference>
<evidence type="ECO:0000313" key="3">
    <source>
        <dbReference type="Proteomes" id="UP000410492"/>
    </source>
</evidence>
<dbReference type="Proteomes" id="UP000410492">
    <property type="component" value="Unassembled WGS sequence"/>
</dbReference>
<dbReference type="GO" id="GO:0061343">
    <property type="term" value="P:cell adhesion involved in heart morphogenesis"/>
    <property type="evidence" value="ECO:0007669"/>
    <property type="project" value="TreeGrafter"/>
</dbReference>
<dbReference type="EMBL" id="CAACVG010013032">
    <property type="protein sequence ID" value="VEN61176.1"/>
    <property type="molecule type" value="Genomic_DNA"/>
</dbReference>
<name>A0A653DLT0_CALMS</name>
<dbReference type="PANTHER" id="PTHR33395:SF22">
    <property type="entry name" value="REVERSE TRANSCRIPTASE DOMAIN-CONTAINING PROTEIN"/>
    <property type="match status" value="1"/>
</dbReference>
<proteinExistence type="predicted"/>
<feature type="domain" description="Reverse transcriptase" evidence="1">
    <location>
        <begin position="467"/>
        <end position="739"/>
    </location>
</feature>
<dbReference type="SUPFAM" id="SSF56219">
    <property type="entry name" value="DNase I-like"/>
    <property type="match status" value="1"/>
</dbReference>
<protein>
    <recommendedName>
        <fullName evidence="1">Reverse transcriptase domain-containing protein</fullName>
    </recommendedName>
</protein>